<dbReference type="GeneID" id="43665397"/>
<keyword evidence="3" id="KW-1185">Reference proteome</keyword>
<evidence type="ECO:0000313" key="2">
    <source>
        <dbReference type="EMBL" id="KAE8409359.1"/>
    </source>
</evidence>
<proteinExistence type="predicted"/>
<feature type="region of interest" description="Disordered" evidence="1">
    <location>
        <begin position="30"/>
        <end position="74"/>
    </location>
</feature>
<protein>
    <submittedName>
        <fullName evidence="2">Uncharacterized protein</fullName>
    </submittedName>
</protein>
<evidence type="ECO:0000256" key="1">
    <source>
        <dbReference type="SAM" id="MobiDB-lite"/>
    </source>
</evidence>
<dbReference type="Proteomes" id="UP000325579">
    <property type="component" value="Unassembled WGS sequence"/>
</dbReference>
<accession>A0A5N7DTJ4</accession>
<name>A0A5N7DTJ4_9EURO</name>
<sequence length="74" mass="8387">MQRGGLLGFLSLPRLSLRYRRLTQGVALPRGRERERERERLPREPVSYHGVSGYTTARYKGPGRGFKGKTVEAG</sequence>
<gene>
    <name evidence="2" type="ORF">BDV37DRAFT_237298</name>
</gene>
<dbReference type="EMBL" id="ML736740">
    <property type="protein sequence ID" value="KAE8409359.1"/>
    <property type="molecule type" value="Genomic_DNA"/>
</dbReference>
<dbReference type="AlphaFoldDB" id="A0A5N7DTJ4"/>
<organism evidence="2 3">
    <name type="scientific">Aspergillus pseudonomiae</name>
    <dbReference type="NCBI Taxonomy" id="1506151"/>
    <lineage>
        <taxon>Eukaryota</taxon>
        <taxon>Fungi</taxon>
        <taxon>Dikarya</taxon>
        <taxon>Ascomycota</taxon>
        <taxon>Pezizomycotina</taxon>
        <taxon>Eurotiomycetes</taxon>
        <taxon>Eurotiomycetidae</taxon>
        <taxon>Eurotiales</taxon>
        <taxon>Aspergillaceae</taxon>
        <taxon>Aspergillus</taxon>
        <taxon>Aspergillus subgen. Circumdati</taxon>
    </lineage>
</organism>
<feature type="compositionally biased region" description="Basic and acidic residues" evidence="1">
    <location>
        <begin position="30"/>
        <end position="43"/>
    </location>
</feature>
<evidence type="ECO:0000313" key="3">
    <source>
        <dbReference type="Proteomes" id="UP000325579"/>
    </source>
</evidence>
<dbReference type="RefSeq" id="XP_031946678.1">
    <property type="nucleotide sequence ID" value="XM_032080706.1"/>
</dbReference>
<reference evidence="2 3" key="1">
    <citation type="submission" date="2019-04" db="EMBL/GenBank/DDBJ databases">
        <authorList>
            <consortium name="DOE Joint Genome Institute"/>
            <person name="Mondo S."/>
            <person name="Kjaerbolling I."/>
            <person name="Vesth T."/>
            <person name="Frisvad J.C."/>
            <person name="Nybo J.L."/>
            <person name="Theobald S."/>
            <person name="Kildgaard S."/>
            <person name="Isbrandt T."/>
            <person name="Kuo A."/>
            <person name="Sato A."/>
            <person name="Lyhne E.K."/>
            <person name="Kogle M.E."/>
            <person name="Wiebenga A."/>
            <person name="Kun R.S."/>
            <person name="Lubbers R.J."/>
            <person name="Makela M.R."/>
            <person name="Barry K."/>
            <person name="Chovatia M."/>
            <person name="Clum A."/>
            <person name="Daum C."/>
            <person name="Haridas S."/>
            <person name="He G."/>
            <person name="LaButti K."/>
            <person name="Lipzen A."/>
            <person name="Riley R."/>
            <person name="Salamov A."/>
            <person name="Simmons B.A."/>
            <person name="Magnuson J.K."/>
            <person name="Henrissat B."/>
            <person name="Mortensen U.H."/>
            <person name="Larsen T.O."/>
            <person name="Devries R.P."/>
            <person name="Grigoriev I.V."/>
            <person name="Machida M."/>
            <person name="Baker S.E."/>
            <person name="Andersen M.R."/>
            <person name="Cantor M.N."/>
            <person name="Hua S.X."/>
        </authorList>
    </citation>
    <scope>NUCLEOTIDE SEQUENCE [LARGE SCALE GENOMIC DNA]</scope>
    <source>
        <strain evidence="2 3">CBS 119388</strain>
    </source>
</reference>